<dbReference type="Gene3D" id="3.30.420.10">
    <property type="entry name" value="Ribonuclease H-like superfamily/Ribonuclease H"/>
    <property type="match status" value="1"/>
</dbReference>
<dbReference type="PRINTS" id="PR00106">
    <property type="entry name" value="DNAPOLB"/>
</dbReference>
<dbReference type="GO" id="GO:0003677">
    <property type="term" value="F:DNA binding"/>
    <property type="evidence" value="ECO:0007669"/>
    <property type="project" value="UniProtKB-KW"/>
</dbReference>
<keyword evidence="10" id="KW-0862">Zinc</keyword>
<dbReference type="GO" id="GO:0045004">
    <property type="term" value="P:DNA replication proofreading"/>
    <property type="evidence" value="ECO:0007669"/>
    <property type="project" value="TreeGrafter"/>
</dbReference>
<comment type="caution">
    <text evidence="22">The sequence shown here is derived from an EMBL/GenBank/DDBJ whole genome shotgun (WGS) entry which is preliminary data.</text>
</comment>
<dbReference type="InterPro" id="IPR043502">
    <property type="entry name" value="DNA/RNA_pol_sf"/>
</dbReference>
<evidence type="ECO:0000256" key="2">
    <source>
        <dbReference type="ARBA" id="ARBA00005755"/>
    </source>
</evidence>
<organism evidence="22 23">
    <name type="scientific">Ostreobium quekettii</name>
    <dbReference type="NCBI Taxonomy" id="121088"/>
    <lineage>
        <taxon>Eukaryota</taxon>
        <taxon>Viridiplantae</taxon>
        <taxon>Chlorophyta</taxon>
        <taxon>core chlorophytes</taxon>
        <taxon>Ulvophyceae</taxon>
        <taxon>TCBD clade</taxon>
        <taxon>Bryopsidales</taxon>
        <taxon>Ostreobineae</taxon>
        <taxon>Ostreobiaceae</taxon>
        <taxon>Ostreobium</taxon>
    </lineage>
</organism>
<dbReference type="GO" id="GO:0006287">
    <property type="term" value="P:base-excision repair, gap-filling"/>
    <property type="evidence" value="ECO:0007669"/>
    <property type="project" value="TreeGrafter"/>
</dbReference>
<keyword evidence="11" id="KW-0269">Exonuclease</keyword>
<evidence type="ECO:0000256" key="5">
    <source>
        <dbReference type="ARBA" id="ARBA00022679"/>
    </source>
</evidence>
<evidence type="ECO:0000256" key="18">
    <source>
        <dbReference type="SAM" id="MobiDB-lite"/>
    </source>
</evidence>
<dbReference type="InterPro" id="IPR006172">
    <property type="entry name" value="DNA-dir_DNA_pol_B"/>
</dbReference>
<dbReference type="InterPro" id="IPR006134">
    <property type="entry name" value="DNA-dir_DNA_pol_B_multi_dom"/>
</dbReference>
<dbReference type="InterPro" id="IPR023211">
    <property type="entry name" value="DNA_pol_palm_dom_sf"/>
</dbReference>
<evidence type="ECO:0000256" key="9">
    <source>
        <dbReference type="ARBA" id="ARBA00022801"/>
    </source>
</evidence>
<comment type="cofactor">
    <cofactor evidence="1">
        <name>[4Fe-4S] cluster</name>
        <dbReference type="ChEBI" id="CHEBI:49883"/>
    </cofactor>
</comment>
<dbReference type="Pfam" id="PF00136">
    <property type="entry name" value="DNA_pol_B"/>
    <property type="match status" value="1"/>
</dbReference>
<keyword evidence="7" id="KW-0540">Nuclease</keyword>
<evidence type="ECO:0000256" key="3">
    <source>
        <dbReference type="ARBA" id="ARBA00012417"/>
    </source>
</evidence>
<dbReference type="GO" id="GO:0000166">
    <property type="term" value="F:nucleotide binding"/>
    <property type="evidence" value="ECO:0007669"/>
    <property type="project" value="InterPro"/>
</dbReference>
<dbReference type="InterPro" id="IPR042087">
    <property type="entry name" value="DNA_pol_B_thumb"/>
</dbReference>
<feature type="region of interest" description="Disordered" evidence="18">
    <location>
        <begin position="1140"/>
        <end position="1173"/>
    </location>
</feature>
<feature type="domain" description="DNA-directed DNA polymerase family B multifunctional" evidence="19">
    <location>
        <begin position="585"/>
        <end position="1026"/>
    </location>
</feature>
<comment type="catalytic activity">
    <reaction evidence="17">
        <text>DNA(n) + a 2'-deoxyribonucleoside 5'-triphosphate = DNA(n+1) + diphosphate</text>
        <dbReference type="Rhea" id="RHEA:22508"/>
        <dbReference type="Rhea" id="RHEA-COMP:17339"/>
        <dbReference type="Rhea" id="RHEA-COMP:17340"/>
        <dbReference type="ChEBI" id="CHEBI:33019"/>
        <dbReference type="ChEBI" id="CHEBI:61560"/>
        <dbReference type="ChEBI" id="CHEBI:173112"/>
        <dbReference type="EC" id="2.7.7.7"/>
    </reaction>
</comment>
<reference evidence="22" key="1">
    <citation type="submission" date="2020-12" db="EMBL/GenBank/DDBJ databases">
        <authorList>
            <person name="Iha C."/>
        </authorList>
    </citation>
    <scope>NUCLEOTIDE SEQUENCE</scope>
</reference>
<dbReference type="InterPro" id="IPR036397">
    <property type="entry name" value="RNaseH_sf"/>
</dbReference>
<dbReference type="PANTHER" id="PTHR10322:SF35">
    <property type="entry name" value="DNA-DIRECTED DNA POLYMERASE"/>
    <property type="match status" value="1"/>
</dbReference>
<evidence type="ECO:0000256" key="11">
    <source>
        <dbReference type="ARBA" id="ARBA00022839"/>
    </source>
</evidence>
<evidence type="ECO:0000256" key="6">
    <source>
        <dbReference type="ARBA" id="ARBA00022695"/>
    </source>
</evidence>
<feature type="compositionally biased region" description="Low complexity" evidence="18">
    <location>
        <begin position="203"/>
        <end position="212"/>
    </location>
</feature>
<evidence type="ECO:0000256" key="7">
    <source>
        <dbReference type="ARBA" id="ARBA00022722"/>
    </source>
</evidence>
<dbReference type="PANTHER" id="PTHR10322">
    <property type="entry name" value="DNA POLYMERASE CATALYTIC SUBUNIT"/>
    <property type="match status" value="1"/>
</dbReference>
<feature type="compositionally biased region" description="Pro residues" evidence="18">
    <location>
        <begin position="1096"/>
        <end position="1110"/>
    </location>
</feature>
<keyword evidence="23" id="KW-1185">Reference proteome</keyword>
<evidence type="ECO:0000256" key="1">
    <source>
        <dbReference type="ARBA" id="ARBA00001966"/>
    </source>
</evidence>
<dbReference type="EC" id="2.7.7.7" evidence="3"/>
<evidence type="ECO:0000256" key="16">
    <source>
        <dbReference type="ARBA" id="ARBA00024411"/>
    </source>
</evidence>
<dbReference type="SUPFAM" id="SSF56672">
    <property type="entry name" value="DNA/RNA polymerases"/>
    <property type="match status" value="1"/>
</dbReference>
<keyword evidence="4" id="KW-0004">4Fe-4S</keyword>
<evidence type="ECO:0000256" key="13">
    <source>
        <dbReference type="ARBA" id="ARBA00023004"/>
    </source>
</evidence>
<dbReference type="SUPFAM" id="SSF53098">
    <property type="entry name" value="Ribonuclease H-like"/>
    <property type="match status" value="1"/>
</dbReference>
<dbReference type="EMBL" id="CAJHUC010000585">
    <property type="protein sequence ID" value="CAD7696964.1"/>
    <property type="molecule type" value="Genomic_DNA"/>
</dbReference>
<dbReference type="Pfam" id="PF03104">
    <property type="entry name" value="DNA_pol_B_exo1"/>
    <property type="match status" value="1"/>
</dbReference>
<dbReference type="InterPro" id="IPR050240">
    <property type="entry name" value="DNA_pol_type-B"/>
</dbReference>
<sequence length="1259" mass="137012">MLATSSIAPEWAEQDLVLMLLDIREQAHSQLHLWGATLGHEIVLVHVDDFHPYFYIPAPLQTGSGGKDQDECLPPQPLSDVDCDKLRLWMNDCLETNNRLVDVQLVKRKPIMYYRPKHPEGEWFLKLTVAMGGNVKKTASMVANALSDGRLSSLGFQWKDTTTYEEEVKPIIRFLCDTSLSGSSWISIPPGRVHASAARHSDSSGGPQQPSGTGFEVADSRDSNSDLEVIASWRALRSLTPDIVDIASASTDGGAPASREGSQETLNCAALPEGTKLPQASPHCKVEDRSLPVGDASAMQLAREGAIVPLKTLTMDVVTVPKDGSSRTPNPTKDPIVIVACDVRWTNRSDHGSDTEKVVFLNGGVRSDAAILAGSCNVPHVTVVACKGERDLVLSWQRWLVKMDPDVIAVFQARDTLGALQDRFRALGIKGGVRISRLTNGSEMKVSSVVMYSPAWVKSQARMASTSNQETWKVDVEGRVVFDILRLVLTAVNLSTFTLTDCTMSLLNEPVESVPPCTLAAWWRAVLQSPGSVEPQDLEFDPRACLSRLCRYAMRRVDAVMKLMDRLAVLSETVEMARVTGLTLPQVMYNAQMIRSWSLILRHAHQRGFIVGGRLSPAPLSESPYLMHPLEQRTTGLYKQPVTLLDFASLYPSLFCAYNMCYSTLVHPDDVRTLGAANVTVTPTGAVFAKPDARRGLLPSLLAALMHGRALTKAALKRVEDKAQRQVLDSRQKALKVVANAMYGFTGSQASPLQCLALADSCLALGASTCRRSREIVEDLAALGALGPEARGARVIYAQTDSLFILFPEASVAEAFDLGQRVAGLVSGALPPEISLAMERVFCPFMLLHVNRYAGRSFQGGEGGGEGALVAKGVKSMWRQAAPVVSRTLQGALQRILMENDVPGAVRYVSEEIQRLLSGDYGIWHTIMTGGLWRVTGQQIEKAALEGDAEDGAQGPHAALAVRLQQRDPDHKFSLGERLQYVLLAGFRTQNESAEDPIVALKSGMQPDFALYWRNKLMKPLCEIFSTCLDQSQLQNLTSGPHTMVHVDRRPTEGHLQSPSRPTGLRKFFKRTAQCLGCKRTMAWTASPRVEQTAPGPSPGHRPQVSPPGTPSANASQGLATAVASPAVSIKSPTVLAASVHGDDSSYDSPNPQGMASSPACQGRIPRTPGDESSSAAGLCESCAEMAGKWEEVYLRNLWAHGEFEASYARAAAACLACHSGGLMGRIVCENSECPVFYSRLESDRRREECVRSLERLDW</sequence>
<evidence type="ECO:0000256" key="14">
    <source>
        <dbReference type="ARBA" id="ARBA00023014"/>
    </source>
</evidence>
<evidence type="ECO:0000313" key="23">
    <source>
        <dbReference type="Proteomes" id="UP000708148"/>
    </source>
</evidence>
<gene>
    <name evidence="22" type="ORF">OSTQU699_LOCUS2325</name>
</gene>
<protein>
    <recommendedName>
        <fullName evidence="16">DNA polymerase delta catalytic subunit</fullName>
        <ecNumber evidence="3">2.7.7.7</ecNumber>
    </recommendedName>
</protein>
<evidence type="ECO:0000256" key="12">
    <source>
        <dbReference type="ARBA" id="ARBA00022932"/>
    </source>
</evidence>
<dbReference type="GO" id="GO:0006297">
    <property type="term" value="P:nucleotide-excision repair, DNA gap filling"/>
    <property type="evidence" value="ECO:0007669"/>
    <property type="project" value="TreeGrafter"/>
</dbReference>
<dbReference type="GO" id="GO:0008296">
    <property type="term" value="F:3'-5'-DNA exonuclease activity"/>
    <property type="evidence" value="ECO:0007669"/>
    <property type="project" value="TreeGrafter"/>
</dbReference>
<evidence type="ECO:0000259" key="21">
    <source>
        <dbReference type="Pfam" id="PF14260"/>
    </source>
</evidence>
<dbReference type="Proteomes" id="UP000708148">
    <property type="component" value="Unassembled WGS sequence"/>
</dbReference>
<keyword evidence="13" id="KW-0408">Iron</keyword>
<comment type="similarity">
    <text evidence="2">Belongs to the DNA polymerase type-B family.</text>
</comment>
<dbReference type="AlphaFoldDB" id="A0A8S1ITI5"/>
<dbReference type="InterPro" id="IPR025687">
    <property type="entry name" value="Znf-C4pol"/>
</dbReference>
<evidence type="ECO:0000259" key="20">
    <source>
        <dbReference type="Pfam" id="PF03104"/>
    </source>
</evidence>
<dbReference type="Gene3D" id="1.10.287.690">
    <property type="entry name" value="Helix hairpin bin"/>
    <property type="match status" value="1"/>
</dbReference>
<dbReference type="InterPro" id="IPR012337">
    <property type="entry name" value="RNaseH-like_sf"/>
</dbReference>
<keyword evidence="15" id="KW-0238">DNA-binding</keyword>
<dbReference type="Gene3D" id="3.90.1600.10">
    <property type="entry name" value="Palm domain of DNA polymerase"/>
    <property type="match status" value="1"/>
</dbReference>
<name>A0A8S1ITI5_9CHLO</name>
<proteinExistence type="inferred from homology"/>
<dbReference type="SMART" id="SM00486">
    <property type="entry name" value="POLBc"/>
    <property type="match status" value="1"/>
</dbReference>
<evidence type="ECO:0000259" key="19">
    <source>
        <dbReference type="Pfam" id="PF00136"/>
    </source>
</evidence>
<keyword evidence="6" id="KW-0548">Nucleotidyltransferase</keyword>
<keyword evidence="12" id="KW-0239">DNA-directed DNA polymerase</keyword>
<evidence type="ECO:0000256" key="8">
    <source>
        <dbReference type="ARBA" id="ARBA00022723"/>
    </source>
</evidence>
<dbReference type="Gene3D" id="3.30.342.10">
    <property type="entry name" value="DNA Polymerase, chain B, domain 1"/>
    <property type="match status" value="1"/>
</dbReference>
<evidence type="ECO:0000256" key="10">
    <source>
        <dbReference type="ARBA" id="ARBA00022833"/>
    </source>
</evidence>
<dbReference type="InterPro" id="IPR006133">
    <property type="entry name" value="DNA-dir_DNA_pol_B_exonuc"/>
</dbReference>
<feature type="region of interest" description="Disordered" evidence="18">
    <location>
        <begin position="1086"/>
        <end position="1120"/>
    </location>
</feature>
<dbReference type="Pfam" id="PF14260">
    <property type="entry name" value="zf-C4pol"/>
    <property type="match status" value="1"/>
</dbReference>
<feature type="domain" description="C4-type zinc-finger of DNA polymerase delta" evidence="21">
    <location>
        <begin position="1176"/>
        <end position="1240"/>
    </location>
</feature>
<feature type="domain" description="DNA-directed DNA polymerase family B exonuclease" evidence="20">
    <location>
        <begin position="308"/>
        <end position="499"/>
    </location>
</feature>
<accession>A0A8S1ITI5</accession>
<dbReference type="Gene3D" id="1.10.132.60">
    <property type="entry name" value="DNA polymerase family B, C-terminal domain"/>
    <property type="match status" value="1"/>
</dbReference>
<feature type="compositionally biased region" description="Polar residues" evidence="18">
    <location>
        <begin position="1147"/>
        <end position="1160"/>
    </location>
</feature>
<dbReference type="GO" id="GO:0046872">
    <property type="term" value="F:metal ion binding"/>
    <property type="evidence" value="ECO:0007669"/>
    <property type="project" value="UniProtKB-KW"/>
</dbReference>
<dbReference type="GO" id="GO:0051539">
    <property type="term" value="F:4 iron, 4 sulfur cluster binding"/>
    <property type="evidence" value="ECO:0007669"/>
    <property type="project" value="UniProtKB-KW"/>
</dbReference>
<dbReference type="GO" id="GO:0003887">
    <property type="term" value="F:DNA-directed DNA polymerase activity"/>
    <property type="evidence" value="ECO:0007669"/>
    <property type="project" value="UniProtKB-KW"/>
</dbReference>
<keyword evidence="5" id="KW-0808">Transferase</keyword>
<evidence type="ECO:0000256" key="17">
    <source>
        <dbReference type="ARBA" id="ARBA00049244"/>
    </source>
</evidence>
<evidence type="ECO:0000313" key="22">
    <source>
        <dbReference type="EMBL" id="CAD7696964.1"/>
    </source>
</evidence>
<evidence type="ECO:0000256" key="15">
    <source>
        <dbReference type="ARBA" id="ARBA00023125"/>
    </source>
</evidence>
<dbReference type="OrthoDB" id="2414538at2759"/>
<keyword evidence="9" id="KW-0378">Hydrolase</keyword>
<evidence type="ECO:0000256" key="4">
    <source>
        <dbReference type="ARBA" id="ARBA00022485"/>
    </source>
</evidence>
<dbReference type="GO" id="GO:0043625">
    <property type="term" value="C:delta DNA polymerase complex"/>
    <property type="evidence" value="ECO:0007669"/>
    <property type="project" value="TreeGrafter"/>
</dbReference>
<keyword evidence="8" id="KW-0479">Metal-binding</keyword>
<feature type="region of interest" description="Disordered" evidence="18">
    <location>
        <begin position="195"/>
        <end position="221"/>
    </location>
</feature>
<keyword evidence="14" id="KW-0411">Iron-sulfur</keyword>